<dbReference type="VEuPathDB" id="PiroplasmaDB:TA18015"/>
<dbReference type="EMBL" id="UIVS01000003">
    <property type="protein sequence ID" value="SVP93066.1"/>
    <property type="molecule type" value="Genomic_DNA"/>
</dbReference>
<proteinExistence type="predicted"/>
<feature type="region of interest" description="Disordered" evidence="1">
    <location>
        <begin position="65"/>
        <end position="92"/>
    </location>
</feature>
<sequence>MIHSYRLYSFLFKTHVPYSINTIRLNLLKTTLTQNVSFYSSRIDQEGDNSSLDVDSCSKNIHKPFKSRNNLGSAEKSPTNSSYSSSNEYHSSENNRTTLLDSEYCLVDAEISGLASPFSAMCWHKGPYSDYFSSYNSNHDSSTSDGNDYTNNFRRNEISKQPNLVDEMEHLLSIERKEKDRVRLILEKNKPLKIDQQIRDKKLSCKVSTLKLLSISSKIASRRPASAKPQLDISEYFKEKRYQKLLLKDTNNSYKNREHKNNYRKETNIETIRVLDVDRLPLPILHHMLCYTLVKNIPAENVLKIISNIASLRDKNKHICYQNLFRLAVLNSSPICAPEIIATLTRSYQSISIPFMVDYVRKYGTFSRKFLSNLISRYSDPFPLDFLRYASHSRNLPMILTRPFSLISYVNLLKNCSAKRFMYLSLLNYGHVPNTQKFDKIHAYGTMDYKLSEEILSFEKLLDENVLISDNKEDPNRPKIYDKILELQHSGESNLEDLELDPQPHEPTSTSLQFIKVLDQHQNTFNDTHHTQGSNHVYKDIDDSIPTDGSNVSWSLPWGLKRDSFHYRGKTYKLDPQRGWIGVKSSVRINFLKNVRMNKRKRERRLIRRRVTKEAKLKVLSTFLFSLFYIGRFIEKKVSQHVEYKDRRSYGRGCPWSMSMFYCVDNLFKEKRKR</sequence>
<organism evidence="2">
    <name type="scientific">Theileria annulata</name>
    <dbReference type="NCBI Taxonomy" id="5874"/>
    <lineage>
        <taxon>Eukaryota</taxon>
        <taxon>Sar</taxon>
        <taxon>Alveolata</taxon>
        <taxon>Apicomplexa</taxon>
        <taxon>Aconoidasida</taxon>
        <taxon>Piroplasmida</taxon>
        <taxon>Theileriidae</taxon>
        <taxon>Theileria</taxon>
    </lineage>
</organism>
<evidence type="ECO:0000313" key="3">
    <source>
        <dbReference type="EMBL" id="SVP93870.1"/>
    </source>
</evidence>
<accession>A0A3B0ND85</accession>
<name>A0A3B0ND85_THEAN</name>
<gene>
    <name evidence="3" type="ORF">TAT_000286500</name>
    <name evidence="2" type="ORF">TAV_000286600</name>
</gene>
<feature type="compositionally biased region" description="Polar residues" evidence="1">
    <location>
        <begin position="67"/>
        <end position="79"/>
    </location>
</feature>
<feature type="compositionally biased region" description="Low complexity" evidence="1">
    <location>
        <begin position="80"/>
        <end position="92"/>
    </location>
</feature>
<evidence type="ECO:0000256" key="1">
    <source>
        <dbReference type="SAM" id="MobiDB-lite"/>
    </source>
</evidence>
<evidence type="ECO:0000313" key="2">
    <source>
        <dbReference type="EMBL" id="SVP93066.1"/>
    </source>
</evidence>
<reference evidence="2" key="1">
    <citation type="submission" date="2018-07" db="EMBL/GenBank/DDBJ databases">
        <authorList>
            <person name="Quirk P.G."/>
            <person name="Krulwich T.A."/>
        </authorList>
    </citation>
    <scope>NUCLEOTIDE SEQUENCE</scope>
    <source>
        <strain evidence="2">Anand</strain>
    </source>
</reference>
<dbReference type="AlphaFoldDB" id="A0A3B0ND85"/>
<protein>
    <submittedName>
        <fullName evidence="2">Uncharacterized protein</fullName>
    </submittedName>
</protein>
<dbReference type="EMBL" id="UIVT01000003">
    <property type="protein sequence ID" value="SVP93870.1"/>
    <property type="molecule type" value="Genomic_DNA"/>
</dbReference>